<evidence type="ECO:0000256" key="1">
    <source>
        <dbReference type="SAM" id="Phobius"/>
    </source>
</evidence>
<feature type="transmembrane region" description="Helical" evidence="1">
    <location>
        <begin position="236"/>
        <end position="258"/>
    </location>
</feature>
<name>A0ABU8M8R8_9PSEU</name>
<evidence type="ECO:0000313" key="3">
    <source>
        <dbReference type="EMBL" id="MEJ2863740.1"/>
    </source>
</evidence>
<keyword evidence="1" id="KW-1133">Transmembrane helix</keyword>
<reference evidence="3 4" key="1">
    <citation type="submission" date="2024-03" db="EMBL/GenBank/DDBJ databases">
        <title>Actinomycetospora sp. OC33-EN07, a novel actinomycete isolated from wild orchid (Aerides multiflora).</title>
        <authorList>
            <person name="Suriyachadkun C."/>
        </authorList>
    </citation>
    <scope>NUCLEOTIDE SEQUENCE [LARGE SCALE GENOMIC DNA]</scope>
    <source>
        <strain evidence="3 4">OC33-EN07</strain>
    </source>
</reference>
<protein>
    <submittedName>
        <fullName evidence="3">Type II CAAX endopeptidase family protein</fullName>
    </submittedName>
</protein>
<dbReference type="RefSeq" id="WP_337705100.1">
    <property type="nucleotide sequence ID" value="NZ_JBBEGM010000009.1"/>
</dbReference>
<feature type="transmembrane region" description="Helical" evidence="1">
    <location>
        <begin position="12"/>
        <end position="30"/>
    </location>
</feature>
<feature type="transmembrane region" description="Helical" evidence="1">
    <location>
        <begin position="154"/>
        <end position="176"/>
    </location>
</feature>
<feature type="transmembrane region" description="Helical" evidence="1">
    <location>
        <begin position="111"/>
        <end position="133"/>
    </location>
</feature>
<dbReference type="PANTHER" id="PTHR35797">
    <property type="entry name" value="PROTEASE-RELATED"/>
    <property type="match status" value="1"/>
</dbReference>
<dbReference type="Pfam" id="PF02517">
    <property type="entry name" value="Rce1-like"/>
    <property type="match status" value="1"/>
</dbReference>
<evidence type="ECO:0000259" key="2">
    <source>
        <dbReference type="Pfam" id="PF02517"/>
    </source>
</evidence>
<dbReference type="Proteomes" id="UP001369736">
    <property type="component" value="Unassembled WGS sequence"/>
</dbReference>
<keyword evidence="1" id="KW-0472">Membrane</keyword>
<sequence>MDVRGNARRGLTLFLSLVVAFSIAVNAWAFTHPADAAVSIAVLMCTPALASVITRVVRREGFADVSFRFGPARTTLPWFAAAAVLPIVVGSVAYGTAWATGLADFTGTVGGVAVGVASMFVVAVWGTCVFAAGEEIGWRGYMLTRLIDAGVPRPVLASGLIWGAWHLPMVAGGFYAAGTNRLLSSVLLLISATSFAFFLARMRLESGSIWPVIFAHSAWNVIIQNPFDGASGGEGATLWVGEAGILTCVVLVVIGVVVSRGRWADRRWPPRASDGDPALSRA</sequence>
<keyword evidence="1" id="KW-0812">Transmembrane</keyword>
<dbReference type="PANTHER" id="PTHR35797:SF1">
    <property type="entry name" value="PROTEASE"/>
    <property type="match status" value="1"/>
</dbReference>
<dbReference type="EMBL" id="JBBEGM010000009">
    <property type="protein sequence ID" value="MEJ2863740.1"/>
    <property type="molecule type" value="Genomic_DNA"/>
</dbReference>
<feature type="domain" description="CAAX prenyl protease 2/Lysostaphin resistance protein A-like" evidence="2">
    <location>
        <begin position="120"/>
        <end position="222"/>
    </location>
</feature>
<proteinExistence type="predicted"/>
<dbReference type="InterPro" id="IPR003675">
    <property type="entry name" value="Rce1/LyrA-like_dom"/>
</dbReference>
<feature type="transmembrane region" description="Helical" evidence="1">
    <location>
        <begin position="36"/>
        <end position="57"/>
    </location>
</feature>
<gene>
    <name evidence="3" type="ORF">WCD58_21460</name>
</gene>
<accession>A0ABU8M8R8</accession>
<keyword evidence="4" id="KW-1185">Reference proteome</keyword>
<evidence type="ECO:0000313" key="4">
    <source>
        <dbReference type="Proteomes" id="UP001369736"/>
    </source>
</evidence>
<dbReference type="InterPro" id="IPR042150">
    <property type="entry name" value="MmRce1-like"/>
</dbReference>
<organism evidence="3 4">
    <name type="scientific">Actinomycetospora flava</name>
    <dbReference type="NCBI Taxonomy" id="3129232"/>
    <lineage>
        <taxon>Bacteria</taxon>
        <taxon>Bacillati</taxon>
        <taxon>Actinomycetota</taxon>
        <taxon>Actinomycetes</taxon>
        <taxon>Pseudonocardiales</taxon>
        <taxon>Pseudonocardiaceae</taxon>
        <taxon>Actinomycetospora</taxon>
    </lineage>
</organism>
<comment type="caution">
    <text evidence="3">The sequence shown here is derived from an EMBL/GenBank/DDBJ whole genome shotgun (WGS) entry which is preliminary data.</text>
</comment>
<feature type="transmembrane region" description="Helical" evidence="1">
    <location>
        <begin position="78"/>
        <end position="99"/>
    </location>
</feature>
<feature type="transmembrane region" description="Helical" evidence="1">
    <location>
        <begin position="207"/>
        <end position="224"/>
    </location>
</feature>
<feature type="transmembrane region" description="Helical" evidence="1">
    <location>
        <begin position="182"/>
        <end position="200"/>
    </location>
</feature>